<dbReference type="InterPro" id="IPR036439">
    <property type="entry name" value="Dockerin_dom_sf"/>
</dbReference>
<dbReference type="Pfam" id="PF00404">
    <property type="entry name" value="Dockerin_1"/>
    <property type="match status" value="1"/>
</dbReference>
<proteinExistence type="predicted"/>
<dbReference type="EMBL" id="SJPN01000010">
    <property type="protein sequence ID" value="TWT92723.1"/>
    <property type="molecule type" value="Genomic_DNA"/>
</dbReference>
<dbReference type="AlphaFoldDB" id="A0A5C6A2U4"/>
<evidence type="ECO:0000256" key="1">
    <source>
        <dbReference type="SAM" id="MobiDB-lite"/>
    </source>
</evidence>
<reference evidence="3 4" key="1">
    <citation type="submission" date="2019-02" db="EMBL/GenBank/DDBJ databases">
        <title>Deep-cultivation of Planctomycetes and their phenomic and genomic characterization uncovers novel biology.</title>
        <authorList>
            <person name="Wiegand S."/>
            <person name="Jogler M."/>
            <person name="Boedeker C."/>
            <person name="Pinto D."/>
            <person name="Vollmers J."/>
            <person name="Rivas-Marin E."/>
            <person name="Kohn T."/>
            <person name="Peeters S.H."/>
            <person name="Heuer A."/>
            <person name="Rast P."/>
            <person name="Oberbeckmann S."/>
            <person name="Bunk B."/>
            <person name="Jeske O."/>
            <person name="Meyerdierks A."/>
            <person name="Storesund J.E."/>
            <person name="Kallscheuer N."/>
            <person name="Luecker S."/>
            <person name="Lage O.M."/>
            <person name="Pohl T."/>
            <person name="Merkel B.J."/>
            <person name="Hornburger P."/>
            <person name="Mueller R.-W."/>
            <person name="Bruemmer F."/>
            <person name="Labrenz M."/>
            <person name="Spormann A.M."/>
            <person name="Op Den Camp H."/>
            <person name="Overmann J."/>
            <person name="Amann R."/>
            <person name="Jetten M.S.M."/>
            <person name="Mascher T."/>
            <person name="Medema M.H."/>
            <person name="Devos D.P."/>
            <person name="Kaster A.-K."/>
            <person name="Ovreas L."/>
            <person name="Rohde M."/>
            <person name="Galperin M.Y."/>
            <person name="Jogler C."/>
        </authorList>
    </citation>
    <scope>NUCLEOTIDE SEQUENCE [LARGE SCALE GENOMIC DNA]</scope>
    <source>
        <strain evidence="3 4">Pla52n</strain>
    </source>
</reference>
<gene>
    <name evidence="3" type="ORF">Pla52n_60880</name>
</gene>
<dbReference type="Proteomes" id="UP000320176">
    <property type="component" value="Unassembled WGS sequence"/>
</dbReference>
<feature type="region of interest" description="Disordered" evidence="1">
    <location>
        <begin position="1021"/>
        <end position="1041"/>
    </location>
</feature>
<accession>A0A5C6A2U4</accession>
<feature type="domain" description="Planctomycete extracellular" evidence="2">
    <location>
        <begin position="3"/>
        <end position="21"/>
    </location>
</feature>
<dbReference type="RefSeq" id="WP_197455039.1">
    <property type="nucleotide sequence ID" value="NZ_CP151726.1"/>
</dbReference>
<keyword evidence="4" id="KW-1185">Reference proteome</keyword>
<name>A0A5C6A2U4_9BACT</name>
<dbReference type="Gene3D" id="1.10.1330.10">
    <property type="entry name" value="Dockerin domain"/>
    <property type="match status" value="1"/>
</dbReference>
<evidence type="ECO:0000313" key="3">
    <source>
        <dbReference type="EMBL" id="TWT92723.1"/>
    </source>
</evidence>
<dbReference type="InterPro" id="IPR002105">
    <property type="entry name" value="Dockerin_1_rpt"/>
</dbReference>
<organism evidence="3 4">
    <name type="scientific">Stieleria varia</name>
    <dbReference type="NCBI Taxonomy" id="2528005"/>
    <lineage>
        <taxon>Bacteria</taxon>
        <taxon>Pseudomonadati</taxon>
        <taxon>Planctomycetota</taxon>
        <taxon>Planctomycetia</taxon>
        <taxon>Pirellulales</taxon>
        <taxon>Pirellulaceae</taxon>
        <taxon>Stieleria</taxon>
    </lineage>
</organism>
<protein>
    <submittedName>
        <fullName evidence="3">Dockerin type I repeat protein</fullName>
    </submittedName>
</protein>
<dbReference type="Pfam" id="PF07595">
    <property type="entry name" value="Planc_extracel"/>
    <property type="match status" value="1"/>
</dbReference>
<dbReference type="InterPro" id="IPR011506">
    <property type="entry name" value="Planctomycete_extracellular"/>
</dbReference>
<comment type="caution">
    <text evidence="3">The sequence shown here is derived from an EMBL/GenBank/DDBJ whole genome shotgun (WGS) entry which is preliminary data.</text>
</comment>
<dbReference type="GO" id="GO:0000272">
    <property type="term" value="P:polysaccharide catabolic process"/>
    <property type="evidence" value="ECO:0007669"/>
    <property type="project" value="InterPro"/>
</dbReference>
<sequence length="1041" mass="111813">MIQKRKHLLESLETRQLLAAECFAIPNELLSAGDQVIAGDLSASVAAAQSGQVTSWNAAGLPIDQSAIALIRPYYHADLIQEVDGRLIAVDTSDNTLHVFSRSNDGGLEQIGSVSVAGGIHDMRVVGNQVLLFSPVDLPIAYPTDAMIAPPWGTETLVTTVNLGDEITTIRQTLPGSYNALDVTGNRVVIRQREGGGFIPAIWPPPEMPPSSLNVYDITENGLQLVDSVEVPHYGDIQVRGDDIFVAETVHPEIEILPPIVNYELGIDAAGNVIPPDEFVPSEPPVEFVPTKVVLTRMRISDQSIEQVAQWESAEGELSSLYVSEDATTATMVQTQYLGIGAQLQVSLLDLSANSISVFDSFSVQASEPTGVMSVIDIGPGYVVLHDFDQRELTIVSTDQSIDIASENRVRTLSLPEGWQATHQTLRRGTDRLVVGALVRRTSQPSDPTRPNATNDIFHELRSGFLTVKLSSAEIIADTVLPAEIHSYPGSLIPIDPVAGRFGFISGAEAVNTSRIRLIVGRLNDAGEFVVSGSVALPNTYTEIDANPQRLLVRYQDRLLEYDWGNLTEPTTIPLGELLPAIQAVDDALTIDFSGQPSVQLDVTANDDLGSGFAPAQIVELIGAPRGAEIEAGRFVRIPATALRNSESLRFEYVISDGLTRSRAVAEVTVNTIDESLFQDLIDSILRRAASDFGVSVNEVEVTSLERFVGEPLPYVPPDDPNNPIDLSPGVLMLVNTPGNSALYAGSIDGRIIQVFGSTREFLVELGLRAVDANGQPVTEVAVGDEFWLEFRADDLRPNGGGVFSAFFDLAVPADLLQLTGQVEYGDGFSRVANFVITDSEVDELGAIGNQVQPPGNEVQTLLRIGARALAAGDVQLQLDPADNPVAETTMHGIDDAIDLDRVRLGSLELTIVESEGTDPLDVDGNGSVTAGDALMVVNFIGQHGVLTLNDIVATGAEGEQVSQTDLESMRRMDTNRNGSISALDALFIINRLREVRLAELNAEQLSSESVTPQPLSSIVSADAMDDDDDVAGETVNTDLF</sequence>
<dbReference type="GO" id="GO:0004553">
    <property type="term" value="F:hydrolase activity, hydrolyzing O-glycosyl compounds"/>
    <property type="evidence" value="ECO:0007669"/>
    <property type="project" value="InterPro"/>
</dbReference>
<evidence type="ECO:0000313" key="4">
    <source>
        <dbReference type="Proteomes" id="UP000320176"/>
    </source>
</evidence>
<evidence type="ECO:0000259" key="2">
    <source>
        <dbReference type="Pfam" id="PF07595"/>
    </source>
</evidence>